<evidence type="ECO:0000256" key="1">
    <source>
        <dbReference type="ARBA" id="ARBA00022490"/>
    </source>
</evidence>
<dbReference type="Proteomes" id="UP000093694">
    <property type="component" value="Unassembled WGS sequence"/>
</dbReference>
<keyword evidence="3 6" id="KW-0731">Sigma factor</keyword>
<reference evidence="9 11" key="2">
    <citation type="journal article" date="2016" name="Front. Microbiol.">
        <title>Industrial Acetogenic Biocatalysts: A Comparative Metabolic and Genomic Analysis.</title>
        <authorList>
            <person name="Bengelsdorf F."/>
            <person name="Poehlein A."/>
            <person name="Sonja S."/>
            <person name="Erz C."/>
            <person name="Hummel T."/>
            <person name="Hoffmeister S."/>
            <person name="Daniel R."/>
            <person name="Durre P."/>
        </authorList>
    </citation>
    <scope>NUCLEOTIDE SEQUENCE [LARGE SCALE GENOMIC DNA]</scope>
    <source>
        <strain evidence="9 11">PTA-10522</strain>
    </source>
</reference>
<dbReference type="GO" id="GO:0006352">
    <property type="term" value="P:DNA-templated transcription initiation"/>
    <property type="evidence" value="ECO:0007669"/>
    <property type="project" value="UniProtKB-UniRule"/>
</dbReference>
<dbReference type="EMBL" id="LITQ01000009">
    <property type="protein sequence ID" value="OAA93873.1"/>
    <property type="molecule type" value="Genomic_DNA"/>
</dbReference>
<comment type="subunit">
    <text evidence="6">Interacts with RsgI.</text>
</comment>
<dbReference type="InterPro" id="IPR014244">
    <property type="entry name" value="RNA_pol_sigma-I"/>
</dbReference>
<dbReference type="Pfam" id="PF04542">
    <property type="entry name" value="Sigma70_r2"/>
    <property type="match status" value="1"/>
</dbReference>
<dbReference type="GO" id="GO:0016987">
    <property type="term" value="F:sigma factor activity"/>
    <property type="evidence" value="ECO:0007669"/>
    <property type="project" value="UniProtKB-UniRule"/>
</dbReference>
<comment type="similarity">
    <text evidence="6">Belongs to the sigma-70 factor family. SigI subfamily.</text>
</comment>
<dbReference type="SUPFAM" id="SSF88946">
    <property type="entry name" value="Sigma2 domain of RNA polymerase sigma factors"/>
    <property type="match status" value="1"/>
</dbReference>
<evidence type="ECO:0000256" key="3">
    <source>
        <dbReference type="ARBA" id="ARBA00023082"/>
    </source>
</evidence>
<dbReference type="InterPro" id="IPR013325">
    <property type="entry name" value="RNA_pol_sigma_r2"/>
</dbReference>
<dbReference type="Gene3D" id="1.10.1740.10">
    <property type="match status" value="1"/>
</dbReference>
<evidence type="ECO:0000259" key="7">
    <source>
        <dbReference type="Pfam" id="PF04542"/>
    </source>
</evidence>
<name>A0A166TML3_9CLOT</name>
<keyword evidence="2 6" id="KW-0805">Transcription regulation</keyword>
<dbReference type="HAMAP" id="MF_02064">
    <property type="entry name" value="Sigma70_SigI"/>
    <property type="match status" value="1"/>
</dbReference>
<dbReference type="EMBL" id="LROR01000038">
    <property type="protein sequence ID" value="OBR95202.1"/>
    <property type="molecule type" value="Genomic_DNA"/>
</dbReference>
<organism evidence="8 10">
    <name type="scientific">Clostridium coskatii</name>
    <dbReference type="NCBI Taxonomy" id="1705578"/>
    <lineage>
        <taxon>Bacteria</taxon>
        <taxon>Bacillati</taxon>
        <taxon>Bacillota</taxon>
        <taxon>Clostridia</taxon>
        <taxon>Eubacteriales</taxon>
        <taxon>Clostridiaceae</taxon>
        <taxon>Clostridium</taxon>
    </lineage>
</organism>
<keyword evidence="4 6" id="KW-0238">DNA-binding</keyword>
<dbReference type="GO" id="GO:0005737">
    <property type="term" value="C:cytoplasm"/>
    <property type="evidence" value="ECO:0007669"/>
    <property type="project" value="UniProtKB-SubCell"/>
</dbReference>
<comment type="activity regulation">
    <text evidence="6">Negatively regulated by the anti-sigma-I factor RsgI.</text>
</comment>
<feature type="domain" description="RNA polymerase sigma-70 region 2" evidence="7">
    <location>
        <begin position="16"/>
        <end position="84"/>
    </location>
</feature>
<keyword evidence="1 6" id="KW-0963">Cytoplasm</keyword>
<keyword evidence="11" id="KW-1185">Reference proteome</keyword>
<keyword evidence="6" id="KW-0346">Stress response</keyword>
<evidence type="ECO:0000256" key="6">
    <source>
        <dbReference type="HAMAP-Rule" id="MF_02064"/>
    </source>
</evidence>
<feature type="short sequence motif" description="Polymerase core binding" evidence="6">
    <location>
        <begin position="41"/>
        <end position="54"/>
    </location>
</feature>
<dbReference type="RefSeq" id="WP_063600560.1">
    <property type="nucleotide sequence ID" value="NZ_LITQ01000009.1"/>
</dbReference>
<keyword evidence="5 6" id="KW-0804">Transcription</keyword>
<comment type="subcellular location">
    <subcellularLocation>
        <location evidence="6">Cytoplasm</location>
    </subcellularLocation>
</comment>
<evidence type="ECO:0000313" key="10">
    <source>
        <dbReference type="Proteomes" id="UP000077384"/>
    </source>
</evidence>
<sequence>MADIAHLLHENRDEFISENKNFIYKCTYTISKRYLQWENDDELSIALIAFNKACDNYTETKGNFYAYAKIIIRNALIDYFRKNKNSPLLTFDDSDCSMEKLNNANSITSFQLELENKNRADEIIELNKKLMEYKIDFSSLVNNSPKHKDTRDSILKLVLKICSNSEISNFVLNKKQLPIKQICIYTGCNKKFIDKWRKYIIALFILFSSENFMYIRSYLNVKVGENDG</sequence>
<reference evidence="8 10" key="1">
    <citation type="journal article" date="2015" name="Biotechnol. Bioeng.">
        <title>Genome sequence and phenotypic characterization of Caulobacter segnis.</title>
        <authorList>
            <person name="Patel S."/>
            <person name="Fletcher B."/>
            <person name="Scott D.C."/>
            <person name="Ely B."/>
        </authorList>
    </citation>
    <scope>NUCLEOTIDE SEQUENCE [LARGE SCALE GENOMIC DNA]</scope>
    <source>
        <strain evidence="8 10">PS02</strain>
    </source>
</reference>
<dbReference type="Proteomes" id="UP000077384">
    <property type="component" value="Unassembled WGS sequence"/>
</dbReference>
<evidence type="ECO:0000313" key="9">
    <source>
        <dbReference type="EMBL" id="OBR95202.1"/>
    </source>
</evidence>
<dbReference type="GO" id="GO:0003677">
    <property type="term" value="F:DNA binding"/>
    <property type="evidence" value="ECO:0007669"/>
    <property type="project" value="UniProtKB-UniRule"/>
</dbReference>
<evidence type="ECO:0000313" key="11">
    <source>
        <dbReference type="Proteomes" id="UP000093694"/>
    </source>
</evidence>
<comment type="function">
    <text evidence="6">Sigma factors are initiation factors that promote the attachment of RNA polymerase to specific initiation sites and are then released.</text>
</comment>
<comment type="caution">
    <text evidence="8">The sequence shown here is derived from an EMBL/GenBank/DDBJ whole genome shotgun (WGS) entry which is preliminary data.</text>
</comment>
<dbReference type="PATRIC" id="fig|1705578.3.peg.3854"/>
<proteinExistence type="inferred from homology"/>
<dbReference type="PIRSF" id="PIRSF038953">
    <property type="entry name" value="SigI"/>
    <property type="match status" value="1"/>
</dbReference>
<dbReference type="AlphaFoldDB" id="A0A166TML3"/>
<dbReference type="InterPro" id="IPR007627">
    <property type="entry name" value="RNA_pol_sigma70_r2"/>
</dbReference>
<evidence type="ECO:0000256" key="2">
    <source>
        <dbReference type="ARBA" id="ARBA00023015"/>
    </source>
</evidence>
<accession>A0A166TML3</accession>
<gene>
    <name evidence="6 8" type="primary">sigI</name>
    <name evidence="9" type="ORF">CLCOS_15260</name>
    <name evidence="8" type="ORF">WX73_03783</name>
</gene>
<protein>
    <recommendedName>
        <fullName evidence="6">RNA polymerase sigma factor SigI</fullName>
    </recommendedName>
</protein>
<evidence type="ECO:0000313" key="8">
    <source>
        <dbReference type="EMBL" id="OAA93873.1"/>
    </source>
</evidence>
<evidence type="ECO:0000256" key="5">
    <source>
        <dbReference type="ARBA" id="ARBA00023163"/>
    </source>
</evidence>
<dbReference type="NCBIfam" id="TIGR02895">
    <property type="entry name" value="spore_sigI"/>
    <property type="match status" value="1"/>
</dbReference>
<evidence type="ECO:0000256" key="4">
    <source>
        <dbReference type="ARBA" id="ARBA00023125"/>
    </source>
</evidence>
<feature type="DNA-binding region" description="H-T-H motif" evidence="6">
    <location>
        <begin position="179"/>
        <end position="198"/>
    </location>
</feature>